<sequence length="281" mass="31208">MTERHRLGLLVDQAFYGSTYQGRDAWRAAASSGAEWLCIVEEAMDLKPERLLQLRDDADAVGLPICLTACHAFGLSDHRDVVREFNLSRTEAHIDLTRELGGHVMKMLLGEWIWRSMWPEEAQWQILVDSLRRLADHARSRGIQLSVKPEPLDSAFVPDVDALVRLLDDVASPDLKANIDVSHLVVQGVPAAEVGRLPQRVNSVDFSDSNGKYHEHLPPGDGVADLPAFTEQLLTVEAEWIGVEVGPFTDPENAYDKVARSLAETKRLFDAARQARSAGRG</sequence>
<dbReference type="InterPro" id="IPR036237">
    <property type="entry name" value="Xyl_isomerase-like_sf"/>
</dbReference>
<dbReference type="InterPro" id="IPR013022">
    <property type="entry name" value="Xyl_isomerase-like_TIM-brl"/>
</dbReference>
<dbReference type="HOGENOM" id="CLU_1018835_0_0_11"/>
<keyword evidence="3" id="KW-1185">Reference proteome</keyword>
<evidence type="ECO:0000259" key="1">
    <source>
        <dbReference type="Pfam" id="PF01261"/>
    </source>
</evidence>
<dbReference type="Pfam" id="PF01261">
    <property type="entry name" value="AP_endonuc_2"/>
    <property type="match status" value="1"/>
</dbReference>
<accession>A0A0C5G5A5</accession>
<name>A0A0C5G5A5_9ACTN</name>
<dbReference type="OrthoDB" id="211587at2"/>
<dbReference type="PANTHER" id="PTHR12110">
    <property type="entry name" value="HYDROXYPYRUVATE ISOMERASE"/>
    <property type="match status" value="1"/>
</dbReference>
<evidence type="ECO:0000313" key="3">
    <source>
        <dbReference type="Proteomes" id="UP000032234"/>
    </source>
</evidence>
<reference evidence="2 3" key="1">
    <citation type="submission" date="2015-02" db="EMBL/GenBank/DDBJ databases">
        <title>Genome sequence of thermotolerant Streptomyces cyaneogriseus subsp. Noncyanogenus NMWT1, the producer of nematocidal antibiotics nemadectin.</title>
        <authorList>
            <person name="Wang H."/>
            <person name="Li C."/>
            <person name="Xiang W."/>
            <person name="Wang X."/>
        </authorList>
    </citation>
    <scope>NUCLEOTIDE SEQUENCE [LARGE SCALE GENOMIC DNA]</scope>
    <source>
        <strain evidence="2 3">NMWT 1</strain>
    </source>
</reference>
<dbReference type="PANTHER" id="PTHR12110:SF52">
    <property type="entry name" value="XYLOSE ISOMERASE"/>
    <property type="match status" value="1"/>
</dbReference>
<dbReference type="STRING" id="477245.TU94_30715"/>
<dbReference type="GO" id="GO:0016853">
    <property type="term" value="F:isomerase activity"/>
    <property type="evidence" value="ECO:0007669"/>
    <property type="project" value="UniProtKB-KW"/>
</dbReference>
<dbReference type="SUPFAM" id="SSF51658">
    <property type="entry name" value="Xylose isomerase-like"/>
    <property type="match status" value="1"/>
</dbReference>
<gene>
    <name evidence="2" type="ORF">TU94_30715</name>
</gene>
<dbReference type="InterPro" id="IPR050312">
    <property type="entry name" value="IolE/XylAMocC-like"/>
</dbReference>
<dbReference type="Gene3D" id="3.20.20.150">
    <property type="entry name" value="Divalent-metal-dependent TIM barrel enzymes"/>
    <property type="match status" value="1"/>
</dbReference>
<dbReference type="AlphaFoldDB" id="A0A0C5G5A5"/>
<keyword evidence="2" id="KW-0413">Isomerase</keyword>
<dbReference type="PATRIC" id="fig|477245.3.peg.6537"/>
<organism evidence="2 3">
    <name type="scientific">Streptomyces cyaneogriseus subsp. noncyanogenus</name>
    <dbReference type="NCBI Taxonomy" id="477245"/>
    <lineage>
        <taxon>Bacteria</taxon>
        <taxon>Bacillati</taxon>
        <taxon>Actinomycetota</taxon>
        <taxon>Actinomycetes</taxon>
        <taxon>Kitasatosporales</taxon>
        <taxon>Streptomycetaceae</taxon>
        <taxon>Streptomyces</taxon>
    </lineage>
</organism>
<evidence type="ECO:0000313" key="2">
    <source>
        <dbReference type="EMBL" id="AJP05148.1"/>
    </source>
</evidence>
<dbReference type="Proteomes" id="UP000032234">
    <property type="component" value="Chromosome"/>
</dbReference>
<dbReference type="KEGG" id="scw:TU94_30715"/>
<proteinExistence type="predicted"/>
<dbReference type="RefSeq" id="WP_044386602.1">
    <property type="nucleotide sequence ID" value="NZ_CP010849.1"/>
</dbReference>
<feature type="domain" description="Xylose isomerase-like TIM barrel" evidence="1">
    <location>
        <begin position="27"/>
        <end position="263"/>
    </location>
</feature>
<protein>
    <submittedName>
        <fullName evidence="2">Xylose isomerase</fullName>
    </submittedName>
</protein>
<dbReference type="EMBL" id="CP010849">
    <property type="protein sequence ID" value="AJP05148.1"/>
    <property type="molecule type" value="Genomic_DNA"/>
</dbReference>